<dbReference type="AlphaFoldDB" id="A0A067LVW2"/>
<evidence type="ECO:0000259" key="2">
    <source>
        <dbReference type="Pfam" id="PF12937"/>
    </source>
</evidence>
<accession>A0A067LVW2</accession>
<dbReference type="HOGENOM" id="CLU_024199_1_2_1"/>
<dbReference type="Pfam" id="PF12937">
    <property type="entry name" value="F-box-like"/>
    <property type="match status" value="1"/>
</dbReference>
<dbReference type="PANTHER" id="PTHR38926">
    <property type="entry name" value="F-BOX DOMAIN CONTAINING PROTEIN, EXPRESSED"/>
    <property type="match status" value="1"/>
</dbReference>
<keyword evidence="4" id="KW-1185">Reference proteome</keyword>
<dbReference type="Gene3D" id="3.80.10.10">
    <property type="entry name" value="Ribonuclease Inhibitor"/>
    <property type="match status" value="1"/>
</dbReference>
<feature type="region of interest" description="Disordered" evidence="1">
    <location>
        <begin position="120"/>
        <end position="152"/>
    </location>
</feature>
<evidence type="ECO:0000256" key="1">
    <source>
        <dbReference type="SAM" id="MobiDB-lite"/>
    </source>
</evidence>
<proteinExistence type="predicted"/>
<dbReference type="PANTHER" id="PTHR38926:SF5">
    <property type="entry name" value="F-BOX AND LEUCINE-RICH REPEAT PROTEIN 6"/>
    <property type="match status" value="1"/>
</dbReference>
<feature type="domain" description="F-box" evidence="2">
    <location>
        <begin position="17"/>
        <end position="71"/>
    </location>
</feature>
<dbReference type="InterPro" id="IPR036047">
    <property type="entry name" value="F-box-like_dom_sf"/>
</dbReference>
<reference evidence="4" key="1">
    <citation type="journal article" date="2014" name="Proc. Natl. Acad. Sci. U.S.A.">
        <title>Extensive sampling of basidiomycete genomes demonstrates inadequacy of the white-rot/brown-rot paradigm for wood decay fungi.</title>
        <authorList>
            <person name="Riley R."/>
            <person name="Salamov A.A."/>
            <person name="Brown D.W."/>
            <person name="Nagy L.G."/>
            <person name="Floudas D."/>
            <person name="Held B.W."/>
            <person name="Levasseur A."/>
            <person name="Lombard V."/>
            <person name="Morin E."/>
            <person name="Otillar R."/>
            <person name="Lindquist E.A."/>
            <person name="Sun H."/>
            <person name="LaButti K.M."/>
            <person name="Schmutz J."/>
            <person name="Jabbour D."/>
            <person name="Luo H."/>
            <person name="Baker S.E."/>
            <person name="Pisabarro A.G."/>
            <person name="Walton J.D."/>
            <person name="Blanchette R.A."/>
            <person name="Henrissat B."/>
            <person name="Martin F."/>
            <person name="Cullen D."/>
            <person name="Hibbett D.S."/>
            <person name="Grigoriev I.V."/>
        </authorList>
    </citation>
    <scope>NUCLEOTIDE SEQUENCE [LARGE SCALE GENOMIC DNA]</scope>
    <source>
        <strain evidence="4">FD-172 SS1</strain>
    </source>
</reference>
<name>A0A067LVW2_BOTB1</name>
<dbReference type="InParanoid" id="A0A067LVW2"/>
<dbReference type="EMBL" id="KL198110">
    <property type="protein sequence ID" value="KDQ07289.1"/>
    <property type="molecule type" value="Genomic_DNA"/>
</dbReference>
<gene>
    <name evidence="3" type="ORF">BOTBODRAFT_611954</name>
</gene>
<dbReference type="STRING" id="930990.A0A067LVW2"/>
<evidence type="ECO:0000313" key="3">
    <source>
        <dbReference type="EMBL" id="KDQ07289.1"/>
    </source>
</evidence>
<feature type="compositionally biased region" description="Basic and acidic residues" evidence="1">
    <location>
        <begin position="129"/>
        <end position="148"/>
    </location>
</feature>
<dbReference type="InterPro" id="IPR032675">
    <property type="entry name" value="LRR_dom_sf"/>
</dbReference>
<dbReference type="Proteomes" id="UP000027195">
    <property type="component" value="Unassembled WGS sequence"/>
</dbReference>
<dbReference type="SUPFAM" id="SSF81383">
    <property type="entry name" value="F-box domain"/>
    <property type="match status" value="1"/>
</dbReference>
<dbReference type="OrthoDB" id="3172350at2759"/>
<organism evidence="3 4">
    <name type="scientific">Botryobasidium botryosum (strain FD-172 SS1)</name>
    <dbReference type="NCBI Taxonomy" id="930990"/>
    <lineage>
        <taxon>Eukaryota</taxon>
        <taxon>Fungi</taxon>
        <taxon>Dikarya</taxon>
        <taxon>Basidiomycota</taxon>
        <taxon>Agaricomycotina</taxon>
        <taxon>Agaricomycetes</taxon>
        <taxon>Cantharellales</taxon>
        <taxon>Botryobasidiaceae</taxon>
        <taxon>Botryobasidium</taxon>
    </lineage>
</organism>
<dbReference type="Gene3D" id="1.20.1280.50">
    <property type="match status" value="1"/>
</dbReference>
<sequence>MISTLRTRRNQYNSTYRLPNEVLSLIFQFTECSSGNPLRPLRTRAPLNVAAVSRLWREVALNTPSLWTRIDVMAPWLMRIFLKRSKEVPLRIEIDGDKLDKLSSWAFAEFTWFACDTDKEGSKEEDEDARMHEDGSGEEDAHNSESDYGRAAPAPSRFSRLIGFLKPAAHRWASVELRGVLAAEDLQTLCFPLSSLESLRMNCSDTGLAYKLGTGTVFHATAPHLRDLHLAGVPIPFTSPIYTGLTNLHLEHMRHTTSTISQFLSILAACPDLESLILIKTYFHHLELAENSALSIPIKLDRLQRLQLNRVDGHLVRVVLNSISAPSSVILDLGMEVSSWAEVLMPTNMANAPLVRHMLISSNYASSEVPAYAITGKASEEGPTILEIRYFTYPSFIGSHTPDFLRYLGQGNAFSSLEFLTFNQWDVHYQSNASAFAEMLGNLASLKVLTLGWCPSTYLDALIVSPHHNVCPRLQTLRLRRVEFDETLLKLVESRARDRGNLESLELAGYFKYPCVSIIAALKGLVAVSENPVLY</sequence>
<dbReference type="SUPFAM" id="SSF52047">
    <property type="entry name" value="RNI-like"/>
    <property type="match status" value="1"/>
</dbReference>
<dbReference type="InterPro" id="IPR001810">
    <property type="entry name" value="F-box_dom"/>
</dbReference>
<protein>
    <recommendedName>
        <fullName evidence="2">F-box domain-containing protein</fullName>
    </recommendedName>
</protein>
<evidence type="ECO:0000313" key="4">
    <source>
        <dbReference type="Proteomes" id="UP000027195"/>
    </source>
</evidence>